<evidence type="ECO:0000313" key="2">
    <source>
        <dbReference type="EMBL" id="KAF5818138.1"/>
    </source>
</evidence>
<sequence>MFNGFYFVSYTGGFYSFNSRTGGVSPCSTNPPKSLHDWKQKFFYIHRGVIPIDMHYCEESEGVPRVNVFIDFAEQEWYKVLTQKVTSITQLEEWVLVAAGMIRYSLMNVLDPKAGSAMVVAYLSEGRPVWLDQIRDCFLHPTSESLASYANIILGEVDGDGLDDATNLTREEVIVLLSEGSDGSHEDIIPRSTRAGPPQGTVNEPVNEPVGVKRTERDPDDDATLTEMMKKKKRLEDKKKELDEQAATALAAKKSKLQKETPPAPSESEVDLGVFSVKHGNLLEKIFAASGSQGVKSGKAPRKVDILKITPPSSPPSRIFGLSPPQADPGKRKESDVEVEQVGEGGAGARDGGNDGRGGGGGGGNGGRGGGVDIQVESSETTPHHTIYTKVVRGSGEGGAFRTHHSPEYEHVQGGS</sequence>
<dbReference type="Gramene" id="mRNA:HanXRQr2_Chr02g0061341">
    <property type="protein sequence ID" value="mRNA:HanXRQr2_Chr02g0061341"/>
    <property type="gene ID" value="HanXRQr2_Chr02g0061341"/>
</dbReference>
<dbReference type="AlphaFoldDB" id="A0A9K3P0S8"/>
<keyword evidence="3" id="KW-1185">Reference proteome</keyword>
<dbReference type="Proteomes" id="UP000215914">
    <property type="component" value="Unassembled WGS sequence"/>
</dbReference>
<feature type="compositionally biased region" description="Gly residues" evidence="1">
    <location>
        <begin position="343"/>
        <end position="372"/>
    </location>
</feature>
<dbReference type="PANTHER" id="PTHR31099">
    <property type="entry name" value="OS06G0165300 PROTEIN"/>
    <property type="match status" value="1"/>
</dbReference>
<comment type="caution">
    <text evidence="2">The sequence shown here is derived from an EMBL/GenBank/DDBJ whole genome shotgun (WGS) entry which is preliminary data.</text>
</comment>
<dbReference type="PANTHER" id="PTHR31099:SF49">
    <property type="entry name" value="MYOSIN HEAVY CHAIN-LIKE PROTEIN"/>
    <property type="match status" value="1"/>
</dbReference>
<evidence type="ECO:0000256" key="1">
    <source>
        <dbReference type="SAM" id="MobiDB-lite"/>
    </source>
</evidence>
<feature type="region of interest" description="Disordered" evidence="1">
    <location>
        <begin position="183"/>
        <end position="224"/>
    </location>
</feature>
<reference evidence="2" key="1">
    <citation type="journal article" date="2017" name="Nature">
        <title>The sunflower genome provides insights into oil metabolism, flowering and Asterid evolution.</title>
        <authorList>
            <person name="Badouin H."/>
            <person name="Gouzy J."/>
            <person name="Grassa C.J."/>
            <person name="Murat F."/>
            <person name="Staton S.E."/>
            <person name="Cottret L."/>
            <person name="Lelandais-Briere C."/>
            <person name="Owens G.L."/>
            <person name="Carrere S."/>
            <person name="Mayjonade B."/>
            <person name="Legrand L."/>
            <person name="Gill N."/>
            <person name="Kane N.C."/>
            <person name="Bowers J.E."/>
            <person name="Hubner S."/>
            <person name="Bellec A."/>
            <person name="Berard A."/>
            <person name="Berges H."/>
            <person name="Blanchet N."/>
            <person name="Boniface M.C."/>
            <person name="Brunel D."/>
            <person name="Catrice O."/>
            <person name="Chaidir N."/>
            <person name="Claudel C."/>
            <person name="Donnadieu C."/>
            <person name="Faraut T."/>
            <person name="Fievet G."/>
            <person name="Helmstetter N."/>
            <person name="King M."/>
            <person name="Knapp S.J."/>
            <person name="Lai Z."/>
            <person name="Le Paslier M.C."/>
            <person name="Lippi Y."/>
            <person name="Lorenzon L."/>
            <person name="Mandel J.R."/>
            <person name="Marage G."/>
            <person name="Marchand G."/>
            <person name="Marquand E."/>
            <person name="Bret-Mestries E."/>
            <person name="Morien E."/>
            <person name="Nambeesan S."/>
            <person name="Nguyen T."/>
            <person name="Pegot-Espagnet P."/>
            <person name="Pouilly N."/>
            <person name="Raftis F."/>
            <person name="Sallet E."/>
            <person name="Schiex T."/>
            <person name="Thomas J."/>
            <person name="Vandecasteele C."/>
            <person name="Vares D."/>
            <person name="Vear F."/>
            <person name="Vautrin S."/>
            <person name="Crespi M."/>
            <person name="Mangin B."/>
            <person name="Burke J.M."/>
            <person name="Salse J."/>
            <person name="Munos S."/>
            <person name="Vincourt P."/>
            <person name="Rieseberg L.H."/>
            <person name="Langlade N.B."/>
        </authorList>
    </citation>
    <scope>NUCLEOTIDE SEQUENCE</scope>
    <source>
        <tissue evidence="2">Leaves</tissue>
    </source>
</reference>
<feature type="region of interest" description="Disordered" evidence="1">
    <location>
        <begin position="290"/>
        <end position="416"/>
    </location>
</feature>
<gene>
    <name evidence="2" type="ORF">HanXRQr2_Chr02g0061341</name>
</gene>
<feature type="region of interest" description="Disordered" evidence="1">
    <location>
        <begin position="251"/>
        <end position="270"/>
    </location>
</feature>
<proteinExistence type="predicted"/>
<dbReference type="EMBL" id="MNCJ02000317">
    <property type="protein sequence ID" value="KAF5818138.1"/>
    <property type="molecule type" value="Genomic_DNA"/>
</dbReference>
<protein>
    <submittedName>
        <fullName evidence="2">Uncharacterized protein</fullName>
    </submittedName>
</protein>
<evidence type="ECO:0000313" key="3">
    <source>
        <dbReference type="Proteomes" id="UP000215914"/>
    </source>
</evidence>
<feature type="compositionally biased region" description="Basic and acidic residues" evidence="1">
    <location>
        <begin position="405"/>
        <end position="416"/>
    </location>
</feature>
<organism evidence="2 3">
    <name type="scientific">Helianthus annuus</name>
    <name type="common">Common sunflower</name>
    <dbReference type="NCBI Taxonomy" id="4232"/>
    <lineage>
        <taxon>Eukaryota</taxon>
        <taxon>Viridiplantae</taxon>
        <taxon>Streptophyta</taxon>
        <taxon>Embryophyta</taxon>
        <taxon>Tracheophyta</taxon>
        <taxon>Spermatophyta</taxon>
        <taxon>Magnoliopsida</taxon>
        <taxon>eudicotyledons</taxon>
        <taxon>Gunneridae</taxon>
        <taxon>Pentapetalae</taxon>
        <taxon>asterids</taxon>
        <taxon>campanulids</taxon>
        <taxon>Asterales</taxon>
        <taxon>Asteraceae</taxon>
        <taxon>Asteroideae</taxon>
        <taxon>Heliantheae alliance</taxon>
        <taxon>Heliantheae</taxon>
        <taxon>Helianthus</taxon>
    </lineage>
</organism>
<accession>A0A9K3P0S8</accession>
<reference evidence="2" key="2">
    <citation type="submission" date="2020-06" db="EMBL/GenBank/DDBJ databases">
        <title>Helianthus annuus Genome sequencing and assembly Release 2.</title>
        <authorList>
            <person name="Gouzy J."/>
            <person name="Langlade N."/>
            <person name="Munos S."/>
        </authorList>
    </citation>
    <scope>NUCLEOTIDE SEQUENCE</scope>
    <source>
        <tissue evidence="2">Leaves</tissue>
    </source>
</reference>
<name>A0A9K3P0S8_HELAN</name>